<keyword evidence="1" id="KW-0812">Transmembrane</keyword>
<evidence type="ECO:0000256" key="1">
    <source>
        <dbReference type="SAM" id="Phobius"/>
    </source>
</evidence>
<evidence type="ECO:0000313" key="2">
    <source>
        <dbReference type="Proteomes" id="UP000504609"/>
    </source>
</evidence>
<protein>
    <submittedName>
        <fullName evidence="3">Uncharacterized protein LOC111443106</fullName>
    </submittedName>
</protein>
<keyword evidence="1" id="KW-1133">Transmembrane helix</keyword>
<feature type="transmembrane region" description="Helical" evidence="1">
    <location>
        <begin position="33"/>
        <end position="51"/>
    </location>
</feature>
<dbReference type="PANTHER" id="PTHR36316:SF1">
    <property type="entry name" value="OS06G0213900 PROTEIN"/>
    <property type="match status" value="1"/>
</dbReference>
<keyword evidence="2" id="KW-1185">Reference proteome</keyword>
<reference evidence="3" key="1">
    <citation type="submission" date="2025-08" db="UniProtKB">
        <authorList>
            <consortium name="RefSeq"/>
        </authorList>
    </citation>
    <scope>IDENTIFICATION</scope>
    <source>
        <tissue evidence="3">Young leaves</tissue>
    </source>
</reference>
<dbReference type="AlphaFoldDB" id="A0A6J1FDG4"/>
<dbReference type="GeneID" id="111443106"/>
<keyword evidence="1" id="KW-0472">Membrane</keyword>
<dbReference type="RefSeq" id="XP_022936518.1">
    <property type="nucleotide sequence ID" value="XM_023080750.1"/>
</dbReference>
<sequence length="108" mass="12276">MAPSSPSSSAPEFQMPKKPLSLFANALKRKDSFIQFFAMTGILLLSVRSLGQKYRIHDLQEDTTALKQEQETLMDRMKNIKRSLLHEASLDSTGLFASRLRLLFSQED</sequence>
<dbReference type="Proteomes" id="UP000504609">
    <property type="component" value="Unplaced"/>
</dbReference>
<evidence type="ECO:0000313" key="3">
    <source>
        <dbReference type="RefSeq" id="XP_022936518.1"/>
    </source>
</evidence>
<name>A0A6J1FDG4_CUCMO</name>
<proteinExistence type="predicted"/>
<gene>
    <name evidence="3" type="primary">LOC111443106</name>
</gene>
<accession>A0A6J1FDG4</accession>
<dbReference type="KEGG" id="cmos:111443106"/>
<organism evidence="2 3">
    <name type="scientific">Cucurbita moschata</name>
    <name type="common">Winter crookneck squash</name>
    <name type="synonym">Cucurbita pepo var. moschata</name>
    <dbReference type="NCBI Taxonomy" id="3662"/>
    <lineage>
        <taxon>Eukaryota</taxon>
        <taxon>Viridiplantae</taxon>
        <taxon>Streptophyta</taxon>
        <taxon>Embryophyta</taxon>
        <taxon>Tracheophyta</taxon>
        <taxon>Spermatophyta</taxon>
        <taxon>Magnoliopsida</taxon>
        <taxon>eudicotyledons</taxon>
        <taxon>Gunneridae</taxon>
        <taxon>Pentapetalae</taxon>
        <taxon>rosids</taxon>
        <taxon>fabids</taxon>
        <taxon>Cucurbitales</taxon>
        <taxon>Cucurbitaceae</taxon>
        <taxon>Cucurbiteae</taxon>
        <taxon>Cucurbita</taxon>
    </lineage>
</organism>
<dbReference type="PANTHER" id="PTHR36316">
    <property type="entry name" value="OS06G0213900 PROTEIN"/>
    <property type="match status" value="1"/>
</dbReference>